<dbReference type="PANTHER" id="PTHR12616">
    <property type="entry name" value="VACUOLAR PROTEIN SORTING VPS41"/>
    <property type="match status" value="1"/>
</dbReference>
<organism evidence="3 4">
    <name type="scientific">Platanthera zijinensis</name>
    <dbReference type="NCBI Taxonomy" id="2320716"/>
    <lineage>
        <taxon>Eukaryota</taxon>
        <taxon>Viridiplantae</taxon>
        <taxon>Streptophyta</taxon>
        <taxon>Embryophyta</taxon>
        <taxon>Tracheophyta</taxon>
        <taxon>Spermatophyta</taxon>
        <taxon>Magnoliopsida</taxon>
        <taxon>Liliopsida</taxon>
        <taxon>Asparagales</taxon>
        <taxon>Orchidaceae</taxon>
        <taxon>Orchidoideae</taxon>
        <taxon>Orchideae</taxon>
        <taxon>Orchidinae</taxon>
        <taxon>Platanthera</taxon>
    </lineage>
</organism>
<dbReference type="AlphaFoldDB" id="A0AAP0BHM1"/>
<dbReference type="InterPro" id="IPR045111">
    <property type="entry name" value="Vps41/Vps8"/>
</dbReference>
<dbReference type="PROSITE" id="PS50089">
    <property type="entry name" value="ZF_RING_2"/>
    <property type="match status" value="1"/>
</dbReference>
<reference evidence="3 4" key="1">
    <citation type="journal article" date="2022" name="Nat. Plants">
        <title>Genomes of leafy and leafless Platanthera orchids illuminate the evolution of mycoheterotrophy.</title>
        <authorList>
            <person name="Li M.H."/>
            <person name="Liu K.W."/>
            <person name="Li Z."/>
            <person name="Lu H.C."/>
            <person name="Ye Q.L."/>
            <person name="Zhang D."/>
            <person name="Wang J.Y."/>
            <person name="Li Y.F."/>
            <person name="Zhong Z.M."/>
            <person name="Liu X."/>
            <person name="Yu X."/>
            <person name="Liu D.K."/>
            <person name="Tu X.D."/>
            <person name="Liu B."/>
            <person name="Hao Y."/>
            <person name="Liao X.Y."/>
            <person name="Jiang Y.T."/>
            <person name="Sun W.H."/>
            <person name="Chen J."/>
            <person name="Chen Y.Q."/>
            <person name="Ai Y."/>
            <person name="Zhai J.W."/>
            <person name="Wu S.S."/>
            <person name="Zhou Z."/>
            <person name="Hsiao Y.Y."/>
            <person name="Wu W.L."/>
            <person name="Chen Y.Y."/>
            <person name="Lin Y.F."/>
            <person name="Hsu J.L."/>
            <person name="Li C.Y."/>
            <person name="Wang Z.W."/>
            <person name="Zhao X."/>
            <person name="Zhong W.Y."/>
            <person name="Ma X.K."/>
            <person name="Ma L."/>
            <person name="Huang J."/>
            <person name="Chen G.Z."/>
            <person name="Huang M.Z."/>
            <person name="Huang L."/>
            <person name="Peng D.H."/>
            <person name="Luo Y.B."/>
            <person name="Zou S.Q."/>
            <person name="Chen S.P."/>
            <person name="Lan S."/>
            <person name="Tsai W.C."/>
            <person name="Van de Peer Y."/>
            <person name="Liu Z.J."/>
        </authorList>
    </citation>
    <scope>NUCLEOTIDE SEQUENCE [LARGE SCALE GENOMIC DNA]</scope>
    <source>
        <strain evidence="3">Lor287</strain>
    </source>
</reference>
<dbReference type="SUPFAM" id="SSF57850">
    <property type="entry name" value="RING/U-box"/>
    <property type="match status" value="1"/>
</dbReference>
<evidence type="ECO:0000313" key="4">
    <source>
        <dbReference type="Proteomes" id="UP001418222"/>
    </source>
</evidence>
<dbReference type="GO" id="GO:0008270">
    <property type="term" value="F:zinc ion binding"/>
    <property type="evidence" value="ECO:0007669"/>
    <property type="project" value="UniProtKB-KW"/>
</dbReference>
<dbReference type="GO" id="GO:0006623">
    <property type="term" value="P:protein targeting to vacuole"/>
    <property type="evidence" value="ECO:0007669"/>
    <property type="project" value="InterPro"/>
</dbReference>
<keyword evidence="1" id="KW-0862">Zinc</keyword>
<dbReference type="GO" id="GO:0030897">
    <property type="term" value="C:HOPS complex"/>
    <property type="evidence" value="ECO:0007669"/>
    <property type="project" value="TreeGrafter"/>
</dbReference>
<dbReference type="GO" id="GO:0034058">
    <property type="term" value="P:endosomal vesicle fusion"/>
    <property type="evidence" value="ECO:0007669"/>
    <property type="project" value="TreeGrafter"/>
</dbReference>
<protein>
    <recommendedName>
        <fullName evidence="2">RING-type domain-containing protein</fullName>
    </recommendedName>
</protein>
<accession>A0AAP0BHM1</accession>
<dbReference type="Proteomes" id="UP001418222">
    <property type="component" value="Unassembled WGS sequence"/>
</dbReference>
<feature type="domain" description="RING-type" evidence="2">
    <location>
        <begin position="121"/>
        <end position="170"/>
    </location>
</feature>
<evidence type="ECO:0000313" key="3">
    <source>
        <dbReference type="EMBL" id="KAK8940505.1"/>
    </source>
</evidence>
<gene>
    <name evidence="3" type="ORF">KSP39_PZI009727</name>
</gene>
<proteinExistence type="predicted"/>
<dbReference type="PANTHER" id="PTHR12616:SF8">
    <property type="entry name" value="VACUOLAR PROTEIN SORTING-ASSOCIATED PROTEIN 8 HOMOLOG"/>
    <property type="match status" value="1"/>
</dbReference>
<evidence type="ECO:0000256" key="1">
    <source>
        <dbReference type="PROSITE-ProRule" id="PRU00175"/>
    </source>
</evidence>
<sequence>MIAGSKIFAGSDEPLFGWKFSKFKACGKILRRLFSQFIGEIMEGMAGYLPLPAVMSKLLSDNRNQEFGDFKMTILKMLGSYNYERRILDTAKSLLEDDTFYTMSVLKNGALHAFAPRNLICCICGLPLTKGSSSSGIRVFNCGHAVHLHCESGENEPYSTNSAVGCPICQHRKNPRGKGKSALCENGLVDNFDLSTRHNRENSSLRRLHETDLMDKSHTRQQMSRFDILSNLQKDKSFHIDNLPQLRLAPPAIYHDKVQKGPVSSTRETHEIITKKEKLNKRWPLMELKSKGSPARFSLKSSIFGTEKSKVR</sequence>
<evidence type="ECO:0000259" key="2">
    <source>
        <dbReference type="PROSITE" id="PS50089"/>
    </source>
</evidence>
<name>A0AAP0BHM1_9ASPA</name>
<keyword evidence="1" id="KW-0863">Zinc-finger</keyword>
<comment type="caution">
    <text evidence="3">The sequence shown here is derived from an EMBL/GenBank/DDBJ whole genome shotgun (WGS) entry which is preliminary data.</text>
</comment>
<dbReference type="InterPro" id="IPR001841">
    <property type="entry name" value="Znf_RING"/>
</dbReference>
<keyword evidence="1" id="KW-0479">Metal-binding</keyword>
<dbReference type="EMBL" id="JBBWWQ010000008">
    <property type="protein sequence ID" value="KAK8940505.1"/>
    <property type="molecule type" value="Genomic_DNA"/>
</dbReference>
<keyword evidence="4" id="KW-1185">Reference proteome</keyword>
<dbReference type="GO" id="GO:0005770">
    <property type="term" value="C:late endosome"/>
    <property type="evidence" value="ECO:0007669"/>
    <property type="project" value="TreeGrafter"/>
</dbReference>